<keyword evidence="1" id="KW-1133">Transmembrane helix</keyword>
<comment type="caution">
    <text evidence="2">The sequence shown here is derived from an EMBL/GenBank/DDBJ whole genome shotgun (WGS) entry which is preliminary data.</text>
</comment>
<dbReference type="Gene3D" id="1.20.58.390">
    <property type="entry name" value="Neurotransmitter-gated ion-channel transmembrane domain"/>
    <property type="match status" value="1"/>
</dbReference>
<organism evidence="2 3">
    <name type="scientific">Xanthocytophaga flava</name>
    <dbReference type="NCBI Taxonomy" id="3048013"/>
    <lineage>
        <taxon>Bacteria</taxon>
        <taxon>Pseudomonadati</taxon>
        <taxon>Bacteroidota</taxon>
        <taxon>Cytophagia</taxon>
        <taxon>Cytophagales</taxon>
        <taxon>Rhodocytophagaceae</taxon>
        <taxon>Xanthocytophaga</taxon>
    </lineage>
</organism>
<proteinExistence type="predicted"/>
<evidence type="ECO:0000313" key="2">
    <source>
        <dbReference type="EMBL" id="MDJ1480745.1"/>
    </source>
</evidence>
<dbReference type="AlphaFoldDB" id="A0AAE3QPB4"/>
<reference evidence="2" key="1">
    <citation type="submission" date="2023-05" db="EMBL/GenBank/DDBJ databases">
        <authorList>
            <person name="Zhang X."/>
        </authorList>
    </citation>
    <scope>NUCLEOTIDE SEQUENCE</scope>
    <source>
        <strain evidence="2">YF14B1</strain>
    </source>
</reference>
<keyword evidence="1" id="KW-0812">Transmembrane</keyword>
<feature type="transmembrane region" description="Helical" evidence="1">
    <location>
        <begin position="226"/>
        <end position="247"/>
    </location>
</feature>
<dbReference type="RefSeq" id="WP_313977668.1">
    <property type="nucleotide sequence ID" value="NZ_JASJOS010000004.1"/>
</dbReference>
<keyword evidence="1" id="KW-0472">Membrane</keyword>
<dbReference type="EMBL" id="JASJOS010000004">
    <property type="protein sequence ID" value="MDJ1480745.1"/>
    <property type="molecule type" value="Genomic_DNA"/>
</dbReference>
<feature type="transmembrane region" description="Helical" evidence="1">
    <location>
        <begin position="288"/>
        <end position="308"/>
    </location>
</feature>
<protein>
    <submittedName>
        <fullName evidence="2">Uncharacterized protein</fullName>
    </submittedName>
</protein>
<feature type="transmembrane region" description="Helical" evidence="1">
    <location>
        <begin position="32"/>
        <end position="50"/>
    </location>
</feature>
<accession>A0AAE3QPB4</accession>
<dbReference type="GO" id="GO:0016020">
    <property type="term" value="C:membrane"/>
    <property type="evidence" value="ECO:0007669"/>
    <property type="project" value="InterPro"/>
</dbReference>
<name>A0AAE3QPB4_9BACT</name>
<dbReference type="Proteomes" id="UP001241110">
    <property type="component" value="Unassembled WGS sequence"/>
</dbReference>
<sequence>MASLLHHPDEYPQLFIFTVKHLNHMLLLARNLRSFLLFLIGIGTCNSLYAQTSTPDTVRIGCYLLSLHDLDFREQEYTARFWVWMVYNKKLEDLENSLEIANAKEVTVDEVVIDSLEGKKWVQFKLKCIMKENWAIQHFPFDRQRLQILVENSKYDQSSLIFMPDTSGKLYDPDMTISGWKIRKTAIEIGTSEYKTGFGDSRLEHFNAAYSQLAVVVDVERNAWGLFFKLFLGMYVAFAIAYVTFFIDAQHADARFGLPVGGLFAAVGNKYVIDGYLPFSSQLTIVDILHGATFLAIFFTVMFSVISLRIDDTGKRKQSQKTDRTVGFIILGIYGLINCIMLILSVFHIGG</sequence>
<dbReference type="SUPFAM" id="SSF63712">
    <property type="entry name" value="Nicotinic receptor ligand binding domain-like"/>
    <property type="match status" value="1"/>
</dbReference>
<dbReference type="GO" id="GO:0005230">
    <property type="term" value="F:extracellular ligand-gated monoatomic ion channel activity"/>
    <property type="evidence" value="ECO:0007669"/>
    <property type="project" value="InterPro"/>
</dbReference>
<dbReference type="InterPro" id="IPR038050">
    <property type="entry name" value="Neuro_actylchol_rec"/>
</dbReference>
<dbReference type="Gene3D" id="2.70.170.10">
    <property type="entry name" value="Neurotransmitter-gated ion-channel ligand-binding domain"/>
    <property type="match status" value="1"/>
</dbReference>
<evidence type="ECO:0000313" key="3">
    <source>
        <dbReference type="Proteomes" id="UP001241110"/>
    </source>
</evidence>
<feature type="transmembrane region" description="Helical" evidence="1">
    <location>
        <begin position="328"/>
        <end position="349"/>
    </location>
</feature>
<evidence type="ECO:0000256" key="1">
    <source>
        <dbReference type="SAM" id="Phobius"/>
    </source>
</evidence>
<gene>
    <name evidence="2" type="ORF">QNI16_09645</name>
</gene>
<dbReference type="InterPro" id="IPR036734">
    <property type="entry name" value="Neur_chan_lig-bd_sf"/>
</dbReference>